<proteinExistence type="predicted"/>
<dbReference type="Proteomes" id="UP000292702">
    <property type="component" value="Unassembled WGS sequence"/>
</dbReference>
<sequence length="260" mass="30224">MEDRGTTDLILEVLGAISATHLEVLSIEYSPKVDRERIVPIVPIAYPALRELSVGLWCFQPESFVRSFPAPQLERLQIRKHVNFPTDFGQQLGRLFPRVTHLHLAIALYRDNRVLLPTFLRSYCKLERNSKTHVRSEAESLPEDPIVFVPTTLRMIIVTFERLYLNLDHHHFMVTEHFFSQADIYWDIRKDKKSYGVLGLEVILTDRTKAIEDQPRTLLVCSVPDVLSTTDIDKHNWDLYKSMREEWMQRATGSGSGCWM</sequence>
<dbReference type="AlphaFoldDB" id="A0A4R0R8C4"/>
<accession>A0A4R0R8C4</accession>
<organism evidence="1 2">
    <name type="scientific">Steccherinum ochraceum</name>
    <dbReference type="NCBI Taxonomy" id="92696"/>
    <lineage>
        <taxon>Eukaryota</taxon>
        <taxon>Fungi</taxon>
        <taxon>Dikarya</taxon>
        <taxon>Basidiomycota</taxon>
        <taxon>Agaricomycotina</taxon>
        <taxon>Agaricomycetes</taxon>
        <taxon>Polyporales</taxon>
        <taxon>Steccherinaceae</taxon>
        <taxon>Steccherinum</taxon>
    </lineage>
</organism>
<name>A0A4R0R8C4_9APHY</name>
<keyword evidence="2" id="KW-1185">Reference proteome</keyword>
<evidence type="ECO:0000313" key="1">
    <source>
        <dbReference type="EMBL" id="TCD59908.1"/>
    </source>
</evidence>
<dbReference type="EMBL" id="RWJN01000705">
    <property type="protein sequence ID" value="TCD59908.1"/>
    <property type="molecule type" value="Genomic_DNA"/>
</dbReference>
<reference evidence="1 2" key="1">
    <citation type="submission" date="2018-11" db="EMBL/GenBank/DDBJ databases">
        <title>Genome assembly of Steccherinum ochraceum LE-BIN_3174, the white-rot fungus of the Steccherinaceae family (The Residual Polyporoid clade, Polyporales, Basidiomycota).</title>
        <authorList>
            <person name="Fedorova T.V."/>
            <person name="Glazunova O.A."/>
            <person name="Landesman E.O."/>
            <person name="Moiseenko K.V."/>
            <person name="Psurtseva N.V."/>
            <person name="Savinova O.S."/>
            <person name="Shakhova N.V."/>
            <person name="Tyazhelova T.V."/>
            <person name="Vasina D.V."/>
        </authorList>
    </citation>
    <scope>NUCLEOTIDE SEQUENCE [LARGE SCALE GENOMIC DNA]</scope>
    <source>
        <strain evidence="1 2">LE-BIN_3174</strain>
    </source>
</reference>
<gene>
    <name evidence="1" type="ORF">EIP91_011201</name>
</gene>
<evidence type="ECO:0000313" key="2">
    <source>
        <dbReference type="Proteomes" id="UP000292702"/>
    </source>
</evidence>
<comment type="caution">
    <text evidence="1">The sequence shown here is derived from an EMBL/GenBank/DDBJ whole genome shotgun (WGS) entry which is preliminary data.</text>
</comment>
<protein>
    <submittedName>
        <fullName evidence="1">Uncharacterized protein</fullName>
    </submittedName>
</protein>